<dbReference type="Gene3D" id="1.10.3720.10">
    <property type="entry name" value="MetI-like"/>
    <property type="match status" value="1"/>
</dbReference>
<evidence type="ECO:0000256" key="3">
    <source>
        <dbReference type="ARBA" id="ARBA00022475"/>
    </source>
</evidence>
<dbReference type="GO" id="GO:0055085">
    <property type="term" value="P:transmembrane transport"/>
    <property type="evidence" value="ECO:0007669"/>
    <property type="project" value="InterPro"/>
</dbReference>
<dbReference type="CDD" id="cd06261">
    <property type="entry name" value="TM_PBP2"/>
    <property type="match status" value="1"/>
</dbReference>
<keyword evidence="6 7" id="KW-0472">Membrane</keyword>
<dbReference type="PANTHER" id="PTHR43227:SF11">
    <property type="entry name" value="BLL4140 PROTEIN"/>
    <property type="match status" value="1"/>
</dbReference>
<dbReference type="AlphaFoldDB" id="A0A430J9G7"/>
<keyword evidence="5 7" id="KW-1133">Transmembrane helix</keyword>
<proteinExistence type="inferred from homology"/>
<dbReference type="Proteomes" id="UP000276128">
    <property type="component" value="Unassembled WGS sequence"/>
</dbReference>
<evidence type="ECO:0000256" key="4">
    <source>
        <dbReference type="ARBA" id="ARBA00022692"/>
    </source>
</evidence>
<dbReference type="InterPro" id="IPR050809">
    <property type="entry name" value="UgpAE/MalFG_permease"/>
</dbReference>
<feature type="transmembrane region" description="Helical" evidence="7">
    <location>
        <begin position="207"/>
        <end position="228"/>
    </location>
</feature>
<accession>A0A430J9G7</accession>
<comment type="caution">
    <text evidence="9">The sequence shown here is derived from an EMBL/GenBank/DDBJ whole genome shotgun (WGS) entry which is preliminary data.</text>
</comment>
<evidence type="ECO:0000256" key="5">
    <source>
        <dbReference type="ARBA" id="ARBA00022989"/>
    </source>
</evidence>
<keyword evidence="3" id="KW-1003">Cell membrane</keyword>
<name>A0A430J9G7_9BACL</name>
<feature type="transmembrane region" description="Helical" evidence="7">
    <location>
        <begin position="113"/>
        <end position="134"/>
    </location>
</feature>
<feature type="transmembrane region" description="Helical" evidence="7">
    <location>
        <begin position="79"/>
        <end position="101"/>
    </location>
</feature>
<feature type="transmembrane region" description="Helical" evidence="7">
    <location>
        <begin position="21"/>
        <end position="42"/>
    </location>
</feature>
<dbReference type="GO" id="GO:0005886">
    <property type="term" value="C:plasma membrane"/>
    <property type="evidence" value="ECO:0007669"/>
    <property type="project" value="UniProtKB-SubCell"/>
</dbReference>
<dbReference type="PROSITE" id="PS50928">
    <property type="entry name" value="ABC_TM1"/>
    <property type="match status" value="1"/>
</dbReference>
<evidence type="ECO:0000256" key="2">
    <source>
        <dbReference type="ARBA" id="ARBA00022448"/>
    </source>
</evidence>
<evidence type="ECO:0000313" key="9">
    <source>
        <dbReference type="EMBL" id="RTE07143.1"/>
    </source>
</evidence>
<keyword evidence="4 7" id="KW-0812">Transmembrane</keyword>
<dbReference type="OrthoDB" id="9785836at2"/>
<keyword evidence="2 7" id="KW-0813">Transport</keyword>
<organism evidence="9 10">
    <name type="scientific">Paenibacillus whitsoniae</name>
    <dbReference type="NCBI Taxonomy" id="2496558"/>
    <lineage>
        <taxon>Bacteria</taxon>
        <taxon>Bacillati</taxon>
        <taxon>Bacillota</taxon>
        <taxon>Bacilli</taxon>
        <taxon>Bacillales</taxon>
        <taxon>Paenibacillaceae</taxon>
        <taxon>Paenibacillus</taxon>
    </lineage>
</organism>
<feature type="domain" description="ABC transmembrane type-1" evidence="8">
    <location>
        <begin position="75"/>
        <end position="291"/>
    </location>
</feature>
<protein>
    <submittedName>
        <fullName evidence="9">Sugar ABC transporter permease</fullName>
    </submittedName>
</protein>
<comment type="subcellular location">
    <subcellularLocation>
        <location evidence="1 7">Cell membrane</location>
        <topology evidence="1 7">Multi-pass membrane protein</topology>
    </subcellularLocation>
</comment>
<evidence type="ECO:0000256" key="1">
    <source>
        <dbReference type="ARBA" id="ARBA00004651"/>
    </source>
</evidence>
<keyword evidence="10" id="KW-1185">Reference proteome</keyword>
<dbReference type="PANTHER" id="PTHR43227">
    <property type="entry name" value="BLL4140 PROTEIN"/>
    <property type="match status" value="1"/>
</dbReference>
<dbReference type="Pfam" id="PF00528">
    <property type="entry name" value="BPD_transp_1"/>
    <property type="match status" value="1"/>
</dbReference>
<dbReference type="InterPro" id="IPR035906">
    <property type="entry name" value="MetI-like_sf"/>
</dbReference>
<comment type="similarity">
    <text evidence="7">Belongs to the binding-protein-dependent transport system permease family.</text>
</comment>
<dbReference type="SUPFAM" id="SSF161098">
    <property type="entry name" value="MetI-like"/>
    <property type="match status" value="1"/>
</dbReference>
<dbReference type="RefSeq" id="WP_126143306.1">
    <property type="nucleotide sequence ID" value="NZ_RXHU01000066.1"/>
</dbReference>
<dbReference type="InterPro" id="IPR000515">
    <property type="entry name" value="MetI-like"/>
</dbReference>
<evidence type="ECO:0000313" key="10">
    <source>
        <dbReference type="Proteomes" id="UP000276128"/>
    </source>
</evidence>
<evidence type="ECO:0000256" key="7">
    <source>
        <dbReference type="RuleBase" id="RU363032"/>
    </source>
</evidence>
<feature type="transmembrane region" description="Helical" evidence="7">
    <location>
        <begin position="164"/>
        <end position="186"/>
    </location>
</feature>
<reference evidence="9 10" key="1">
    <citation type="submission" date="2018-12" db="EMBL/GenBank/DDBJ databases">
        <title>Bacillus ochoae sp. nov., Paenibacillus whitsoniae sp. nov., Paenibacillus spiritus sp. nov. Isolated from the Mars Exploration Rover during spacecraft assembly.</title>
        <authorList>
            <person name="Seuylemezian A."/>
            <person name="Vaishampayan P."/>
        </authorList>
    </citation>
    <scope>NUCLEOTIDE SEQUENCE [LARGE SCALE GENOMIC DNA]</scope>
    <source>
        <strain evidence="9 10">MER 54</strain>
    </source>
</reference>
<sequence length="305" mass="35101">MRRKKAFRFFGRNIELFTLSLPAVIYIFIMSYIPMFGVIIAFKNYRYDKGILGSEWIGFKNFEFLFKSETAFRITRNTVLYNLGYMLLTTIAALAVAILLNEIAKKWLKIYQTALILPFFLSWVVMSYITLAFLDHDNGFINSWLVSAGMDKIQWYFEPKYWPYILNIVHLWKAIGFSAMVYYAGILGIDGELYEAARIDGAKRMQMVTNITIPQLTPLIIILLILSIGNMFRGDFGLHYFIPNNNGMTYATTDIIDTYIYRALSEIADVSMASAVGLYQSFVGFVLVVAANFIVRRINEDNSLF</sequence>
<evidence type="ECO:0000256" key="6">
    <source>
        <dbReference type="ARBA" id="ARBA00023136"/>
    </source>
</evidence>
<dbReference type="EMBL" id="RXHU01000066">
    <property type="protein sequence ID" value="RTE07143.1"/>
    <property type="molecule type" value="Genomic_DNA"/>
</dbReference>
<feature type="transmembrane region" description="Helical" evidence="7">
    <location>
        <begin position="278"/>
        <end position="295"/>
    </location>
</feature>
<gene>
    <name evidence="9" type="ORF">EJQ19_21555</name>
</gene>
<evidence type="ECO:0000259" key="8">
    <source>
        <dbReference type="PROSITE" id="PS50928"/>
    </source>
</evidence>